<keyword evidence="2" id="KW-0808">Transferase</keyword>
<name>A0A4Z0Z4W7_9PEZI</name>
<organism evidence="6 7">
    <name type="scientific">Xylaria hypoxylon</name>
    <dbReference type="NCBI Taxonomy" id="37992"/>
    <lineage>
        <taxon>Eukaryota</taxon>
        <taxon>Fungi</taxon>
        <taxon>Dikarya</taxon>
        <taxon>Ascomycota</taxon>
        <taxon>Pezizomycotina</taxon>
        <taxon>Sordariomycetes</taxon>
        <taxon>Xylariomycetidae</taxon>
        <taxon>Xylariales</taxon>
        <taxon>Xylariaceae</taxon>
        <taxon>Xylaria</taxon>
    </lineage>
</organism>
<dbReference type="PROSITE" id="PS51683">
    <property type="entry name" value="SAM_OMT_II"/>
    <property type="match status" value="1"/>
</dbReference>
<dbReference type="InterPro" id="IPR001077">
    <property type="entry name" value="COMT_C"/>
</dbReference>
<dbReference type="InterPro" id="IPR036390">
    <property type="entry name" value="WH_DNA-bd_sf"/>
</dbReference>
<proteinExistence type="predicted"/>
<dbReference type="STRING" id="37992.A0A4Z0Z4W7"/>
<dbReference type="SUPFAM" id="SSF46785">
    <property type="entry name" value="Winged helix' DNA-binding domain"/>
    <property type="match status" value="1"/>
</dbReference>
<dbReference type="InterPro" id="IPR029063">
    <property type="entry name" value="SAM-dependent_MTases_sf"/>
</dbReference>
<dbReference type="Gene3D" id="1.10.10.10">
    <property type="entry name" value="Winged helix-like DNA-binding domain superfamily/Winged helix DNA-binding domain"/>
    <property type="match status" value="1"/>
</dbReference>
<comment type="caution">
    <text evidence="6">The sequence shown here is derived from an EMBL/GenBank/DDBJ whole genome shotgun (WGS) entry which is preliminary data.</text>
</comment>
<dbReference type="GO" id="GO:0032259">
    <property type="term" value="P:methylation"/>
    <property type="evidence" value="ECO:0007669"/>
    <property type="project" value="UniProtKB-KW"/>
</dbReference>
<dbReference type="PANTHER" id="PTHR43712:SF8">
    <property type="entry name" value="O-METHYLTRANSFERASE AF390-400"/>
    <property type="match status" value="1"/>
</dbReference>
<evidence type="ECO:0000256" key="4">
    <source>
        <dbReference type="PIRSR" id="PIRSR005739-1"/>
    </source>
</evidence>
<evidence type="ECO:0000313" key="7">
    <source>
        <dbReference type="Proteomes" id="UP000297716"/>
    </source>
</evidence>
<accession>A0A4Z0Z4W7</accession>
<evidence type="ECO:0000256" key="3">
    <source>
        <dbReference type="ARBA" id="ARBA00022691"/>
    </source>
</evidence>
<reference evidence="6 7" key="1">
    <citation type="submission" date="2019-03" db="EMBL/GenBank/DDBJ databases">
        <title>Draft genome sequence of Xylaria hypoxylon DSM 108379, a ubiquitous saprotrophic-parasitic fungi on hardwood.</title>
        <authorList>
            <person name="Buettner E."/>
            <person name="Leonhardt S."/>
            <person name="Gebauer A.M."/>
            <person name="Liers C."/>
            <person name="Hofrichter M."/>
            <person name="Kellner H."/>
        </authorList>
    </citation>
    <scope>NUCLEOTIDE SEQUENCE [LARGE SCALE GENOMIC DNA]</scope>
    <source>
        <strain evidence="6 7">DSM 108379</strain>
    </source>
</reference>
<dbReference type="Gene3D" id="3.40.50.150">
    <property type="entry name" value="Vaccinia Virus protein VP39"/>
    <property type="match status" value="1"/>
</dbReference>
<protein>
    <recommendedName>
        <fullName evidence="5">O-methyltransferase C-terminal domain-containing protein</fullName>
    </recommendedName>
</protein>
<keyword evidence="1" id="KW-0489">Methyltransferase</keyword>
<dbReference type="InterPro" id="IPR036388">
    <property type="entry name" value="WH-like_DNA-bd_sf"/>
</dbReference>
<dbReference type="InterPro" id="IPR016461">
    <property type="entry name" value="COMT-like"/>
</dbReference>
<evidence type="ECO:0000256" key="2">
    <source>
        <dbReference type="ARBA" id="ARBA00022679"/>
    </source>
</evidence>
<dbReference type="GO" id="GO:0008171">
    <property type="term" value="F:O-methyltransferase activity"/>
    <property type="evidence" value="ECO:0007669"/>
    <property type="project" value="InterPro"/>
</dbReference>
<feature type="active site" description="Proton acceptor" evidence="4">
    <location>
        <position position="310"/>
    </location>
</feature>
<keyword evidence="3" id="KW-0949">S-adenosyl-L-methionine</keyword>
<dbReference type="PANTHER" id="PTHR43712">
    <property type="entry name" value="PUTATIVE (AFU_ORTHOLOGUE AFUA_4G14580)-RELATED"/>
    <property type="match status" value="1"/>
</dbReference>
<evidence type="ECO:0000259" key="5">
    <source>
        <dbReference type="Pfam" id="PF00891"/>
    </source>
</evidence>
<gene>
    <name evidence="6" type="ORF">E0Z10_g2248</name>
</gene>
<sequence length="402" mass="44787">MSSSRAQELIALLDNIQESDYGDDSDSHDGDRVAVAEAARRLLARLETPFERAWRLSWINSNIHMAVQIVLDVGIWEAWYLSKRHEISLLELHALARIPCDLMLLRRLLRLLAAEHVIRELGEDQYGATSFSQALGQPGEAVAQTILSGTHHGLDSSRNLPQFLARTAYAEPLDPGNSSYMDLTSERLGMFERCRANPDYQASFIGFMRGLTAYKLDWTKIYDTDILMGDFDTNGEVPLLVDVGGAHGVDVERLLSRYPNLPGGKLILQDTPDVIAMAKVNEKIAVMHHDFFTAQPVEGARAYFMHAIIHDWDDSDAGRILSNTAVAMKKGYSKLLLYESVLVSTGATLYQSVSDVSLMHLISAADRTEARWSELLRAAGFKVCKIWQHPSSLESVIEAELA</sequence>
<dbReference type="Pfam" id="PF00891">
    <property type="entry name" value="Methyltransf_2"/>
    <property type="match status" value="1"/>
</dbReference>
<feature type="domain" description="O-methyltransferase C-terminal" evidence="5">
    <location>
        <begin position="228"/>
        <end position="382"/>
    </location>
</feature>
<evidence type="ECO:0000256" key="1">
    <source>
        <dbReference type="ARBA" id="ARBA00022603"/>
    </source>
</evidence>
<dbReference type="Proteomes" id="UP000297716">
    <property type="component" value="Unassembled WGS sequence"/>
</dbReference>
<dbReference type="PIRSF" id="PIRSF005739">
    <property type="entry name" value="O-mtase"/>
    <property type="match status" value="1"/>
</dbReference>
<dbReference type="SUPFAM" id="SSF53335">
    <property type="entry name" value="S-adenosyl-L-methionine-dependent methyltransferases"/>
    <property type="match status" value="1"/>
</dbReference>
<dbReference type="OrthoDB" id="2410195at2759"/>
<evidence type="ECO:0000313" key="6">
    <source>
        <dbReference type="EMBL" id="TGJ86495.1"/>
    </source>
</evidence>
<dbReference type="EMBL" id="SKBN01000026">
    <property type="protein sequence ID" value="TGJ86495.1"/>
    <property type="molecule type" value="Genomic_DNA"/>
</dbReference>
<keyword evidence="7" id="KW-1185">Reference proteome</keyword>
<dbReference type="AlphaFoldDB" id="A0A4Z0Z4W7"/>